<dbReference type="RefSeq" id="WP_166508725.1">
    <property type="nucleotide sequence ID" value="NZ_CP043026.1"/>
</dbReference>
<proteinExistence type="predicted"/>
<feature type="transmembrane region" description="Helical" evidence="3">
    <location>
        <begin position="116"/>
        <end position="139"/>
    </location>
</feature>
<gene>
    <name evidence="4" type="ORF">SCHIN_v1c11740</name>
</gene>
<evidence type="ECO:0000313" key="4">
    <source>
        <dbReference type="EMBL" id="QEH62367.1"/>
    </source>
</evidence>
<feature type="coiled-coil region" evidence="1">
    <location>
        <begin position="261"/>
        <end position="295"/>
    </location>
</feature>
<dbReference type="KEGG" id="schi:SCHIN_v1c11740"/>
<protein>
    <submittedName>
        <fullName evidence="4">Uncharacterized protein</fullName>
    </submittedName>
</protein>
<feature type="region of interest" description="Disordered" evidence="2">
    <location>
        <begin position="427"/>
        <end position="466"/>
    </location>
</feature>
<keyword evidence="5" id="KW-1185">Reference proteome</keyword>
<name>A0A5B9Y7R7_9MOLU</name>
<keyword evidence="3" id="KW-0812">Transmembrane</keyword>
<feature type="transmembrane region" description="Helical" evidence="3">
    <location>
        <begin position="151"/>
        <end position="184"/>
    </location>
</feature>
<accession>A0A5B9Y7R7</accession>
<dbReference type="Proteomes" id="UP000323144">
    <property type="component" value="Chromosome"/>
</dbReference>
<organism evidence="4 5">
    <name type="scientific">Spiroplasma chinense</name>
    <dbReference type="NCBI Taxonomy" id="216932"/>
    <lineage>
        <taxon>Bacteria</taxon>
        <taxon>Bacillati</taxon>
        <taxon>Mycoplasmatota</taxon>
        <taxon>Mollicutes</taxon>
        <taxon>Entomoplasmatales</taxon>
        <taxon>Spiroplasmataceae</taxon>
        <taxon>Spiroplasma</taxon>
    </lineage>
</organism>
<keyword evidence="3" id="KW-1133">Transmembrane helix</keyword>
<feature type="compositionally biased region" description="Low complexity" evidence="2">
    <location>
        <begin position="984"/>
        <end position="1022"/>
    </location>
</feature>
<evidence type="ECO:0000256" key="2">
    <source>
        <dbReference type="SAM" id="MobiDB-lite"/>
    </source>
</evidence>
<keyword evidence="1" id="KW-0175">Coiled coil</keyword>
<dbReference type="EMBL" id="CP043026">
    <property type="protein sequence ID" value="QEH62367.1"/>
    <property type="molecule type" value="Genomic_DNA"/>
</dbReference>
<feature type="compositionally biased region" description="Polar residues" evidence="2">
    <location>
        <begin position="435"/>
        <end position="454"/>
    </location>
</feature>
<evidence type="ECO:0000256" key="1">
    <source>
        <dbReference type="SAM" id="Coils"/>
    </source>
</evidence>
<dbReference type="AlphaFoldDB" id="A0A5B9Y7R7"/>
<sequence length="1098" mass="119578">MFILLIALAWSTVIVGAIFLLTFSVLTLTASMWMTTTMFASTAGKGNFLYKLFLFLSNNPIRTPIFKMGNESLATATSGGLFTGGINPWIINPGALMALKNGGGAEGAFGFHQWKVILMAGLLLSTAIGMITISVIELIRLKKRQKISRPYVKAILVVLPVLLLIYGQMVTIIAAVCLLEAWLLLEAVLFDSEALNNYAEERNLISIYKEERKFEREVNKEGKLTGNVDLEILNQENQKNMLDQNGKAKANDNSALPKKPNKEKQAKYLAHREELAKLREELLAKESELEDKDKKRLKADFDKKIRNLNFYAKTAGGISTVVEPLKWANYVEEEKVEKLNTTVVENPKHRKAYEQWKEYRQKLEMMRAGVMQKAPSMSAGEKDKISKKFNGKVMRVNALGKKLKLPDEYQIPFLVLDGSGQTATLNGEASRFESAPTSAPSTQSFEQPNLSQPNGAPLPKSAPKESGFVQNANFQTGSIDEATAAFGGISSTAIDPNIEDLHTKYSAGSKPETFVLPQTTVHGVGQSKAELEALMKARMAYAVNMNMTQIPVSKENPNADEKSIMEDFNFKQPDLMFQVVAKEAAKIKALEERAAANGTTATGTITAPPMFGTIEDFGSEEPAAFVAPGTEQLGTFVAPQTKTHGVGQSKAELEALMKARMAYAVNMNMTQIPVSKENPNADEKSIMEDFNFKQPDLMFQVVAKEAAKIKALEERAAANGTTATGTITAPPMFGTIEDFGSEEPAAFVAPGTEQLGTFVAPQTKTHGVGQSKAELEALMKARMAYAVNMNMTQIPVSNEKPNADEKSVMEDLNFKQPDLMFQVVAKEAAKIKALEERAAANGTTATGTITAPPMFGTIEDFGSEEPAAFVAPGTEQIGTFVAPQTKVHGANNSKAEIEALMKAKMAYAINMDLNQLPVSGEKPNADEKSIMVELDFKQPDLMFQVVAKEAAKIKALEERAAANGTTTGTISAPPMFGSMDDVQPSAPAPSFEPSQPSAPAPSFEPSQPSAPAPSFAQPTTPTVSAISDNKVGEIEQRMARLEAALSSFEGDQLRMIQEQFTMIKNQLEVVSKNIESMKTSDPMSIIDSLTRRHAYNQK</sequence>
<keyword evidence="3" id="KW-0472">Membrane</keyword>
<reference evidence="4 5" key="1">
    <citation type="submission" date="2019-08" db="EMBL/GenBank/DDBJ databases">
        <title>Complete genome sequence of Spiroplasma chinense CCH (DSM 19755).</title>
        <authorList>
            <person name="Shen H.-Y."/>
            <person name="Lin Y.-C."/>
            <person name="Chou L."/>
            <person name="Kuo C.-H."/>
        </authorList>
    </citation>
    <scope>NUCLEOTIDE SEQUENCE [LARGE SCALE GENOMIC DNA]</scope>
    <source>
        <strain evidence="4 5">CCH</strain>
    </source>
</reference>
<feature type="region of interest" description="Disordered" evidence="2">
    <location>
        <begin position="964"/>
        <end position="1027"/>
    </location>
</feature>
<evidence type="ECO:0000256" key="3">
    <source>
        <dbReference type="SAM" id="Phobius"/>
    </source>
</evidence>
<evidence type="ECO:0000313" key="5">
    <source>
        <dbReference type="Proteomes" id="UP000323144"/>
    </source>
</evidence>